<name>A0A7M5V105_9CNID</name>
<sequence length="305" mass="34493">MDLATETEIKLWIIGGVILVITQVAGFFVFRLPERLNCIKGHQSLVILKVFSAMIPFELITERAEKNEDGTHEKIVLYNGRKVEKKLSKLRLAFVLYGLAAYGLWITFFVIFMEATERRDGCSLDAVLEDDTEWECFNTITKEQINCHTDFITSLNTSSTNAEFGKPLKRLTKHVECSRLNLRLGEAAGLGYASYKLVFIFLIGLEKTYSVLRGRFPKSFIVRHLGNIIFVLASVATGLTAKFLPSIFLHFLRYFVPFVPAVGIVSASSRLGKEDMTDVAAFCPEEEKEGFEIQETDSYEELTNN</sequence>
<organism evidence="2 3">
    <name type="scientific">Clytia hemisphaerica</name>
    <dbReference type="NCBI Taxonomy" id="252671"/>
    <lineage>
        <taxon>Eukaryota</taxon>
        <taxon>Metazoa</taxon>
        <taxon>Cnidaria</taxon>
        <taxon>Hydrozoa</taxon>
        <taxon>Hydroidolina</taxon>
        <taxon>Leptothecata</taxon>
        <taxon>Obeliida</taxon>
        <taxon>Clytiidae</taxon>
        <taxon>Clytia</taxon>
    </lineage>
</organism>
<feature type="transmembrane region" description="Helical" evidence="1">
    <location>
        <begin position="12"/>
        <end position="30"/>
    </location>
</feature>
<accession>A0A7M5V105</accession>
<keyword evidence="1" id="KW-0812">Transmembrane</keyword>
<protein>
    <submittedName>
        <fullName evidence="2">Uncharacterized protein</fullName>
    </submittedName>
</protein>
<dbReference type="Proteomes" id="UP000594262">
    <property type="component" value="Unplaced"/>
</dbReference>
<feature type="transmembrane region" description="Helical" evidence="1">
    <location>
        <begin position="221"/>
        <end position="241"/>
    </location>
</feature>
<keyword evidence="3" id="KW-1185">Reference proteome</keyword>
<dbReference type="AlphaFoldDB" id="A0A7M5V105"/>
<keyword evidence="1" id="KW-0472">Membrane</keyword>
<feature type="transmembrane region" description="Helical" evidence="1">
    <location>
        <begin position="92"/>
        <end position="113"/>
    </location>
</feature>
<dbReference type="EnsemblMetazoa" id="CLYHEMT004534.1">
    <property type="protein sequence ID" value="CLYHEMP004534.1"/>
    <property type="gene ID" value="CLYHEMG004534"/>
</dbReference>
<keyword evidence="1" id="KW-1133">Transmembrane helix</keyword>
<evidence type="ECO:0000313" key="3">
    <source>
        <dbReference type="Proteomes" id="UP000594262"/>
    </source>
</evidence>
<feature type="transmembrane region" description="Helical" evidence="1">
    <location>
        <begin position="189"/>
        <end position="209"/>
    </location>
</feature>
<evidence type="ECO:0000256" key="1">
    <source>
        <dbReference type="SAM" id="Phobius"/>
    </source>
</evidence>
<evidence type="ECO:0000313" key="2">
    <source>
        <dbReference type="EnsemblMetazoa" id="CLYHEMP004534.1"/>
    </source>
</evidence>
<reference evidence="2" key="1">
    <citation type="submission" date="2021-01" db="UniProtKB">
        <authorList>
            <consortium name="EnsemblMetazoa"/>
        </authorList>
    </citation>
    <scope>IDENTIFICATION</scope>
</reference>
<proteinExistence type="predicted"/>